<dbReference type="InterPro" id="IPR012827">
    <property type="entry name" value="Hemerythrin_metal-bd"/>
</dbReference>
<dbReference type="NCBIfam" id="NF033749">
    <property type="entry name" value="bact_hemeryth"/>
    <property type="match status" value="1"/>
</dbReference>
<evidence type="ECO:0000256" key="2">
    <source>
        <dbReference type="ARBA" id="ARBA00022723"/>
    </source>
</evidence>
<sequence>MAFLEWTSELNTGIDVIDNQHRRIVDYINQLDQAKAQNDKALVAEVIDSTIDYTMSHFAFEEALIEDAGYPFAGPHKKVHELFIKRVTRLQERFNKGEDIAEELHNLLSRWLFSHIRSDDFAYVDSVRKSMQNLLSQTQPEGWFTKAVGRFFRKAY</sequence>
<dbReference type="CDD" id="cd12107">
    <property type="entry name" value="Hemerythrin"/>
    <property type="match status" value="1"/>
</dbReference>
<feature type="domain" description="Hemerythrin-like" evidence="4">
    <location>
        <begin position="12"/>
        <end position="123"/>
    </location>
</feature>
<dbReference type="Gene3D" id="1.20.120.50">
    <property type="entry name" value="Hemerythrin-like"/>
    <property type="match status" value="1"/>
</dbReference>
<dbReference type="PANTHER" id="PTHR37164">
    <property type="entry name" value="BACTERIOHEMERYTHRIN"/>
    <property type="match status" value="1"/>
</dbReference>
<evidence type="ECO:0000313" key="5">
    <source>
        <dbReference type="EMBL" id="MCB6182106.1"/>
    </source>
</evidence>
<comment type="caution">
    <text evidence="5">The sequence shown here is derived from an EMBL/GenBank/DDBJ whole genome shotgun (WGS) entry which is preliminary data.</text>
</comment>
<organism evidence="5 6">
    <name type="scientific">Leeia speluncae</name>
    <dbReference type="NCBI Taxonomy" id="2884804"/>
    <lineage>
        <taxon>Bacteria</taxon>
        <taxon>Pseudomonadati</taxon>
        <taxon>Pseudomonadota</taxon>
        <taxon>Betaproteobacteria</taxon>
        <taxon>Neisseriales</taxon>
        <taxon>Leeiaceae</taxon>
        <taxon>Leeia</taxon>
    </lineage>
</organism>
<gene>
    <name evidence="5" type="ORF">LIN78_00860</name>
</gene>
<evidence type="ECO:0000256" key="3">
    <source>
        <dbReference type="ARBA" id="ARBA00023004"/>
    </source>
</evidence>
<proteinExistence type="inferred from homology"/>
<dbReference type="InterPro" id="IPR035938">
    <property type="entry name" value="Hemerythrin-like_sf"/>
</dbReference>
<keyword evidence="6" id="KW-1185">Reference proteome</keyword>
<dbReference type="Proteomes" id="UP001165395">
    <property type="component" value="Unassembled WGS sequence"/>
</dbReference>
<dbReference type="NCBIfam" id="NF002007">
    <property type="entry name" value="PRK00808.1"/>
    <property type="match status" value="1"/>
</dbReference>
<keyword evidence="2" id="KW-0479">Metal-binding</keyword>
<evidence type="ECO:0000259" key="4">
    <source>
        <dbReference type="Pfam" id="PF01814"/>
    </source>
</evidence>
<dbReference type="RefSeq" id="WP_227177549.1">
    <property type="nucleotide sequence ID" value="NZ_JAJBZT010000001.1"/>
</dbReference>
<protein>
    <submittedName>
        <fullName evidence="5">Bacteriohemerythrin</fullName>
    </submittedName>
</protein>
<keyword evidence="3" id="KW-0408">Iron</keyword>
<name>A0ABS8D1P4_9NEIS</name>
<dbReference type="InterPro" id="IPR050669">
    <property type="entry name" value="Hemerythrin"/>
</dbReference>
<dbReference type="SUPFAM" id="SSF47188">
    <property type="entry name" value="Hemerythrin-like"/>
    <property type="match status" value="1"/>
</dbReference>
<reference evidence="5" key="1">
    <citation type="submission" date="2021-10" db="EMBL/GenBank/DDBJ databases">
        <title>The complete genome sequence of Leeia sp. TBRC 13508.</title>
        <authorList>
            <person name="Charoenyingcharoen P."/>
            <person name="Yukphan P."/>
        </authorList>
    </citation>
    <scope>NUCLEOTIDE SEQUENCE</scope>
    <source>
        <strain evidence="5">TBRC 13508</strain>
    </source>
</reference>
<evidence type="ECO:0000256" key="1">
    <source>
        <dbReference type="ARBA" id="ARBA00010587"/>
    </source>
</evidence>
<dbReference type="InterPro" id="IPR012312">
    <property type="entry name" value="Hemerythrin-like"/>
</dbReference>
<dbReference type="NCBIfam" id="TIGR02481">
    <property type="entry name" value="hemeryth_dom"/>
    <property type="match status" value="1"/>
</dbReference>
<dbReference type="PANTHER" id="PTHR37164:SF1">
    <property type="entry name" value="BACTERIOHEMERYTHRIN"/>
    <property type="match status" value="1"/>
</dbReference>
<dbReference type="EMBL" id="JAJBZT010000001">
    <property type="protein sequence ID" value="MCB6182106.1"/>
    <property type="molecule type" value="Genomic_DNA"/>
</dbReference>
<comment type="similarity">
    <text evidence="1">Belongs to the hemerythrin family.</text>
</comment>
<dbReference type="Pfam" id="PF01814">
    <property type="entry name" value="Hemerythrin"/>
    <property type="match status" value="1"/>
</dbReference>
<evidence type="ECO:0000313" key="6">
    <source>
        <dbReference type="Proteomes" id="UP001165395"/>
    </source>
</evidence>
<accession>A0ABS8D1P4</accession>